<keyword evidence="6" id="KW-0687">Ribonucleoprotein</keyword>
<name>A0AAN9UH31_9PEZI</name>
<dbReference type="PANTHER" id="PTHR12810:SF0">
    <property type="entry name" value="SMALL RIBOSOMAL SUBUNIT PROTEIN MS29"/>
    <property type="match status" value="1"/>
</dbReference>
<dbReference type="EMBL" id="JAKJXP020000087">
    <property type="protein sequence ID" value="KAK7747746.1"/>
    <property type="molecule type" value="Genomic_DNA"/>
</dbReference>
<dbReference type="PANTHER" id="PTHR12810">
    <property type="entry name" value="MITOCHONDRIAL 28S RIBOSOMAL PROTEIN S29"/>
    <property type="match status" value="1"/>
</dbReference>
<keyword evidence="5" id="KW-0496">Mitochondrion</keyword>
<evidence type="ECO:0000256" key="1">
    <source>
        <dbReference type="ARBA" id="ARBA00004173"/>
    </source>
</evidence>
<evidence type="ECO:0000256" key="8">
    <source>
        <dbReference type="SAM" id="MobiDB-lite"/>
    </source>
</evidence>
<feature type="compositionally biased region" description="Basic and acidic residues" evidence="8">
    <location>
        <begin position="82"/>
        <end position="95"/>
    </location>
</feature>
<keyword evidence="4" id="KW-0689">Ribosomal protein</keyword>
<gene>
    <name evidence="9" type="ORF">SLS62_008890</name>
</gene>
<dbReference type="GO" id="GO:0005763">
    <property type="term" value="C:mitochondrial small ribosomal subunit"/>
    <property type="evidence" value="ECO:0007669"/>
    <property type="project" value="TreeGrafter"/>
</dbReference>
<proteinExistence type="inferred from homology"/>
<evidence type="ECO:0000256" key="7">
    <source>
        <dbReference type="ARBA" id="ARBA00035140"/>
    </source>
</evidence>
<evidence type="ECO:0000313" key="10">
    <source>
        <dbReference type="Proteomes" id="UP001320420"/>
    </source>
</evidence>
<evidence type="ECO:0000256" key="4">
    <source>
        <dbReference type="ARBA" id="ARBA00022980"/>
    </source>
</evidence>
<feature type="region of interest" description="Disordered" evidence="8">
    <location>
        <begin position="47"/>
        <end position="95"/>
    </location>
</feature>
<comment type="caution">
    <text evidence="9">The sequence shown here is derived from an EMBL/GenBank/DDBJ whole genome shotgun (WGS) entry which is preliminary data.</text>
</comment>
<reference evidence="9 10" key="1">
    <citation type="submission" date="2024-02" db="EMBL/GenBank/DDBJ databases">
        <title>De novo assembly and annotation of 12 fungi associated with fruit tree decline syndrome in Ontario, Canada.</title>
        <authorList>
            <person name="Sulman M."/>
            <person name="Ellouze W."/>
            <person name="Ilyukhin E."/>
        </authorList>
    </citation>
    <scope>NUCLEOTIDE SEQUENCE [LARGE SCALE GENOMIC DNA]</scope>
    <source>
        <strain evidence="9 10">M11/M66-122</strain>
    </source>
</reference>
<comment type="subcellular location">
    <subcellularLocation>
        <location evidence="1">Mitochondrion</location>
    </subcellularLocation>
</comment>
<evidence type="ECO:0000256" key="2">
    <source>
        <dbReference type="ARBA" id="ARBA00009863"/>
    </source>
</evidence>
<keyword evidence="3" id="KW-0809">Transit peptide</keyword>
<accession>A0AAN9UH31</accession>
<dbReference type="InterPro" id="IPR019368">
    <property type="entry name" value="Ribosomal_mS29"/>
</dbReference>
<comment type="similarity">
    <text evidence="2">Belongs to the mitochondrion-specific ribosomal protein mS29 family.</text>
</comment>
<evidence type="ECO:0000256" key="6">
    <source>
        <dbReference type="ARBA" id="ARBA00023274"/>
    </source>
</evidence>
<dbReference type="GO" id="GO:0003735">
    <property type="term" value="F:structural constituent of ribosome"/>
    <property type="evidence" value="ECO:0007669"/>
    <property type="project" value="TreeGrafter"/>
</dbReference>
<feature type="compositionally biased region" description="Basic residues" evidence="8">
    <location>
        <begin position="67"/>
        <end position="81"/>
    </location>
</feature>
<keyword evidence="10" id="KW-1185">Reference proteome</keyword>
<sequence length="487" mass="53715">MASTNCWRCLARPSQRVLSSVQAIPSISTSQSTTAAAACFSTSARRLAAPQSKPSASKDSGTPNLSRHIRSGKKMVLGRKKPQLDKGKSAGPGERKAFRKRIQLSNDNALEVEGSPLMDLAQLSDPEAVGRVASLPPDLIDRLRAIEAFKPTQNWGLFRSPHLLIRRETVELIRRIQDAVARKETARVVLTGERGSGKSILSLQALSAGFMNNWIVINIPEAQDLTNANTEYSPLANSEMFAQPIYMVKLMQTIFDTNRELLSKHRVEMDHIYLPVSVTRGTTLAAMLSATREPEFAWPVFQAFWQELLRPGRPPILLALDGLHHLMRVSEYRSPAFELIHSHDLALCRLLADSLGGRTKFSNGAVVLGVTSRNNTPTLPSVEVALEQAAARQAGVDPADAAAFPQRDPWYRGYDERVFAALDGVEVLPVRGVSRPEARALLEYWAASGILRQRVDEYSVCEKWTLAGGGVLAEMERVVLFDNRVSM</sequence>
<dbReference type="AlphaFoldDB" id="A0AAN9UH31"/>
<protein>
    <recommendedName>
        <fullName evidence="7">Small ribosomal subunit protein mS29</fullName>
    </recommendedName>
</protein>
<dbReference type="Proteomes" id="UP001320420">
    <property type="component" value="Unassembled WGS sequence"/>
</dbReference>
<dbReference type="Pfam" id="PF10236">
    <property type="entry name" value="DAP3"/>
    <property type="match status" value="1"/>
</dbReference>
<organism evidence="9 10">
    <name type="scientific">Diatrype stigma</name>
    <dbReference type="NCBI Taxonomy" id="117547"/>
    <lineage>
        <taxon>Eukaryota</taxon>
        <taxon>Fungi</taxon>
        <taxon>Dikarya</taxon>
        <taxon>Ascomycota</taxon>
        <taxon>Pezizomycotina</taxon>
        <taxon>Sordariomycetes</taxon>
        <taxon>Xylariomycetidae</taxon>
        <taxon>Xylariales</taxon>
        <taxon>Diatrypaceae</taxon>
        <taxon>Diatrype</taxon>
    </lineage>
</organism>
<evidence type="ECO:0000313" key="9">
    <source>
        <dbReference type="EMBL" id="KAK7747746.1"/>
    </source>
</evidence>
<evidence type="ECO:0000256" key="3">
    <source>
        <dbReference type="ARBA" id="ARBA00022946"/>
    </source>
</evidence>
<evidence type="ECO:0000256" key="5">
    <source>
        <dbReference type="ARBA" id="ARBA00023128"/>
    </source>
</evidence>
<feature type="compositionally biased region" description="Polar residues" evidence="8">
    <location>
        <begin position="52"/>
        <end position="65"/>
    </location>
</feature>